<dbReference type="AlphaFoldDB" id="A0A8H9H773"/>
<organism evidence="2 3">
    <name type="scientific">Microbispora bryophytorum</name>
    <dbReference type="NCBI Taxonomy" id="1460882"/>
    <lineage>
        <taxon>Bacteria</taxon>
        <taxon>Bacillati</taxon>
        <taxon>Actinomycetota</taxon>
        <taxon>Actinomycetes</taxon>
        <taxon>Streptosporangiales</taxon>
        <taxon>Streptosporangiaceae</taxon>
        <taxon>Microbispora</taxon>
    </lineage>
</organism>
<protein>
    <recommendedName>
        <fullName evidence="4">Secreted protein</fullName>
    </recommendedName>
</protein>
<proteinExistence type="predicted"/>
<reference evidence="2" key="2">
    <citation type="submission" date="2020-09" db="EMBL/GenBank/DDBJ databases">
        <authorList>
            <person name="Sun Q."/>
            <person name="Zhou Y."/>
        </authorList>
    </citation>
    <scope>NUCLEOTIDE SEQUENCE</scope>
    <source>
        <strain evidence="2">CGMCC 4.7138</strain>
    </source>
</reference>
<reference evidence="2" key="1">
    <citation type="journal article" date="2014" name="Int. J. Syst. Evol. Microbiol.">
        <title>Complete genome sequence of Corynebacterium casei LMG S-19264T (=DSM 44701T), isolated from a smear-ripened cheese.</title>
        <authorList>
            <consortium name="US DOE Joint Genome Institute (JGI-PGF)"/>
            <person name="Walter F."/>
            <person name="Albersmeier A."/>
            <person name="Kalinowski J."/>
            <person name="Ruckert C."/>
        </authorList>
    </citation>
    <scope>NUCLEOTIDE SEQUENCE</scope>
    <source>
        <strain evidence="2">CGMCC 4.7138</strain>
    </source>
</reference>
<accession>A0A8H9H773</accession>
<name>A0A8H9H773_9ACTN</name>
<dbReference type="EMBL" id="BMMN01000023">
    <property type="protein sequence ID" value="GGO31495.1"/>
    <property type="molecule type" value="Genomic_DNA"/>
</dbReference>
<gene>
    <name evidence="2" type="ORF">GCM10011574_69310</name>
</gene>
<evidence type="ECO:0000313" key="3">
    <source>
        <dbReference type="Proteomes" id="UP000653480"/>
    </source>
</evidence>
<evidence type="ECO:0000313" key="2">
    <source>
        <dbReference type="EMBL" id="GGO31495.1"/>
    </source>
</evidence>
<comment type="caution">
    <text evidence="2">The sequence shown here is derived from an EMBL/GenBank/DDBJ whole genome shotgun (WGS) entry which is preliminary data.</text>
</comment>
<evidence type="ECO:0000256" key="1">
    <source>
        <dbReference type="SAM" id="SignalP"/>
    </source>
</evidence>
<dbReference type="Proteomes" id="UP000653480">
    <property type="component" value="Unassembled WGS sequence"/>
</dbReference>
<keyword evidence="1" id="KW-0732">Signal</keyword>
<keyword evidence="3" id="KW-1185">Reference proteome</keyword>
<evidence type="ECO:0008006" key="4">
    <source>
        <dbReference type="Google" id="ProtNLM"/>
    </source>
</evidence>
<feature type="signal peptide" evidence="1">
    <location>
        <begin position="1"/>
        <end position="23"/>
    </location>
</feature>
<sequence length="129" mass="13579">MFSPTTFRTASGALITAIVTADAAVISVPTQAQTPVMTAILRAFFRSSFPSSSAVLRGFAGALISNSGSSQWSEAVRLRVPFLDVRGDEPVGSRLSRTRHECRRIDNAANGNSTIYPDMEGNVSAGTGA</sequence>
<feature type="chain" id="PRO_5034618554" description="Secreted protein" evidence="1">
    <location>
        <begin position="24"/>
        <end position="129"/>
    </location>
</feature>